<proteinExistence type="inferred from homology"/>
<dbReference type="Pfam" id="PF09594">
    <property type="entry name" value="GT87"/>
    <property type="match status" value="1"/>
</dbReference>
<feature type="transmembrane region" description="Helical" evidence="8">
    <location>
        <begin position="397"/>
        <end position="417"/>
    </location>
</feature>
<evidence type="ECO:0000256" key="3">
    <source>
        <dbReference type="ARBA" id="ARBA00022679"/>
    </source>
</evidence>
<keyword evidence="5 8" id="KW-1133">Transmembrane helix</keyword>
<accession>A0A8J7PMS2</accession>
<name>A0A8J7PMS2_9BACT</name>
<evidence type="ECO:0000256" key="5">
    <source>
        <dbReference type="ARBA" id="ARBA00022989"/>
    </source>
</evidence>
<evidence type="ECO:0000256" key="6">
    <source>
        <dbReference type="ARBA" id="ARBA00023136"/>
    </source>
</evidence>
<keyword evidence="6 8" id="KW-0472">Membrane</keyword>
<feature type="transmembrane region" description="Helical" evidence="8">
    <location>
        <begin position="99"/>
        <end position="116"/>
    </location>
</feature>
<feature type="transmembrane region" description="Helical" evidence="8">
    <location>
        <begin position="227"/>
        <end position="247"/>
    </location>
</feature>
<evidence type="ECO:0000256" key="4">
    <source>
        <dbReference type="ARBA" id="ARBA00022692"/>
    </source>
</evidence>
<sequence>MTSAPEESSQKKMPPTGLLYKRIFAIFLFVVPLTAALSQPKLMQASDFLMTFYLAGKLTAQGKFEQLYPPVSAQDLFNTPFNQFAHQTLDALGQGFTAIYMYSPLNALLMVPFAFFDTRYALFAWQIFSIICLALSAFLIKGATGRSAAMYFFASVYFLPVFATLLIGHLGIVLGILPLALAYYAAQKQRPFLAGLCYSLFILKPQFLPIAMLASGAECLKGRYKSTIGLLAGLLALAALTIGVFGIDTIKAWLSSFRLSDTIFSDPRYNYPHYLVSSLPGVVVQAVPVEMRQTAKLITYGLGGFFGLHALYKAFQYQSRFKEQALPAVIVLGCSVLPLVLPHFLFYDLCIMIIAGMLIFGHHFQNTDLNLRMHAIAVLLFTSLYTTLYLFGSVGNFGPIILVAILTLAHCRLLYFLDKTEAIKPFTAK</sequence>
<feature type="transmembrane region" description="Helical" evidence="8">
    <location>
        <begin position="152"/>
        <end position="185"/>
    </location>
</feature>
<dbReference type="AlphaFoldDB" id="A0A8J7PMS2"/>
<comment type="similarity">
    <text evidence="7">Belongs to the glycosyltransferase 87 family.</text>
</comment>
<keyword evidence="3" id="KW-0808">Transferase</keyword>
<evidence type="ECO:0000256" key="8">
    <source>
        <dbReference type="SAM" id="Phobius"/>
    </source>
</evidence>
<feature type="transmembrane region" description="Helical" evidence="8">
    <location>
        <begin position="294"/>
        <end position="312"/>
    </location>
</feature>
<dbReference type="Proteomes" id="UP000664277">
    <property type="component" value="Unassembled WGS sequence"/>
</dbReference>
<keyword evidence="2" id="KW-1003">Cell membrane</keyword>
<reference evidence="9" key="1">
    <citation type="submission" date="2021-02" db="EMBL/GenBank/DDBJ databases">
        <title>Genome-Resolved Metagenomics of a Microbial Community Performing Photosynthetic Biological Nutrient Removal.</title>
        <authorList>
            <person name="Mcdaniel E.A."/>
        </authorList>
    </citation>
    <scope>NUCLEOTIDE SEQUENCE</scope>
    <source>
        <strain evidence="9">UWPOB_OBS1</strain>
    </source>
</reference>
<evidence type="ECO:0000256" key="2">
    <source>
        <dbReference type="ARBA" id="ARBA00022475"/>
    </source>
</evidence>
<feature type="transmembrane region" description="Helical" evidence="8">
    <location>
        <begin position="191"/>
        <end position="215"/>
    </location>
</feature>
<feature type="transmembrane region" description="Helical" evidence="8">
    <location>
        <begin position="346"/>
        <end position="364"/>
    </location>
</feature>
<dbReference type="EMBL" id="JAFLCK010000014">
    <property type="protein sequence ID" value="MBN8660842.1"/>
    <property type="molecule type" value="Genomic_DNA"/>
</dbReference>
<evidence type="ECO:0000256" key="7">
    <source>
        <dbReference type="ARBA" id="ARBA00024033"/>
    </source>
</evidence>
<dbReference type="GO" id="GO:0005886">
    <property type="term" value="C:plasma membrane"/>
    <property type="evidence" value="ECO:0007669"/>
    <property type="project" value="UniProtKB-SubCell"/>
</dbReference>
<feature type="transmembrane region" description="Helical" evidence="8">
    <location>
        <begin position="122"/>
        <end position="140"/>
    </location>
</feature>
<organism evidence="9 10">
    <name type="scientific">Candidatus Obscuribacter phosphatis</name>
    <dbReference type="NCBI Taxonomy" id="1906157"/>
    <lineage>
        <taxon>Bacteria</taxon>
        <taxon>Bacillati</taxon>
        <taxon>Candidatus Melainabacteria</taxon>
        <taxon>Candidatus Obscuribacterales</taxon>
        <taxon>Candidatus Obscuribacteraceae</taxon>
        <taxon>Candidatus Obscuribacter</taxon>
    </lineage>
</organism>
<feature type="transmembrane region" description="Helical" evidence="8">
    <location>
        <begin position="20"/>
        <end position="38"/>
    </location>
</feature>
<comment type="subcellular location">
    <subcellularLocation>
        <location evidence="1">Cell membrane</location>
        <topology evidence="1">Multi-pass membrane protein</topology>
    </subcellularLocation>
</comment>
<keyword evidence="4 8" id="KW-0812">Transmembrane</keyword>
<protein>
    <submittedName>
        <fullName evidence="9">DUF2029 domain-containing protein</fullName>
    </submittedName>
</protein>
<feature type="transmembrane region" description="Helical" evidence="8">
    <location>
        <begin position="371"/>
        <end position="391"/>
    </location>
</feature>
<evidence type="ECO:0000313" key="10">
    <source>
        <dbReference type="Proteomes" id="UP000664277"/>
    </source>
</evidence>
<dbReference type="GO" id="GO:0016758">
    <property type="term" value="F:hexosyltransferase activity"/>
    <property type="evidence" value="ECO:0007669"/>
    <property type="project" value="InterPro"/>
</dbReference>
<comment type="caution">
    <text evidence="9">The sequence shown here is derived from an EMBL/GenBank/DDBJ whole genome shotgun (WGS) entry which is preliminary data.</text>
</comment>
<evidence type="ECO:0000256" key="1">
    <source>
        <dbReference type="ARBA" id="ARBA00004651"/>
    </source>
</evidence>
<evidence type="ECO:0000313" key="9">
    <source>
        <dbReference type="EMBL" id="MBN8660842.1"/>
    </source>
</evidence>
<gene>
    <name evidence="9" type="ORF">J0M35_10785</name>
</gene>
<dbReference type="InterPro" id="IPR018584">
    <property type="entry name" value="GT87"/>
</dbReference>